<dbReference type="GO" id="GO:0005829">
    <property type="term" value="C:cytosol"/>
    <property type="evidence" value="ECO:0007669"/>
    <property type="project" value="TreeGrafter"/>
</dbReference>
<dbReference type="CDD" id="cd00351">
    <property type="entry name" value="TS_Pyrimidine_HMase"/>
    <property type="match status" value="1"/>
</dbReference>
<feature type="binding site" description="in other chain" evidence="4">
    <location>
        <begin position="224"/>
        <end position="226"/>
    </location>
    <ligand>
        <name>dUMP</name>
        <dbReference type="ChEBI" id="CHEBI:246422"/>
        <note>ligand shared between dimeric partners</note>
    </ligand>
</feature>
<accession>A0A173WGA4</accession>
<dbReference type="InterPro" id="IPR036926">
    <property type="entry name" value="Thymidate_synth/dCMP_Mease_sf"/>
</dbReference>
<keyword evidence="2 4" id="KW-0489">Methyltransferase</keyword>
<evidence type="ECO:0000256" key="4">
    <source>
        <dbReference type="HAMAP-Rule" id="MF_00008"/>
    </source>
</evidence>
<gene>
    <name evidence="4 5" type="primary">thyA</name>
    <name evidence="5" type="ORF">GT464_04035</name>
</gene>
<evidence type="ECO:0000313" key="6">
    <source>
        <dbReference type="Proteomes" id="UP000469380"/>
    </source>
</evidence>
<dbReference type="PaxDb" id="74426-ERS852399_00217"/>
<feature type="active site" description="Nucleophile" evidence="4">
    <location>
        <position position="157"/>
    </location>
</feature>
<comment type="subunit">
    <text evidence="4">Homodimer.</text>
</comment>
<dbReference type="EC" id="2.1.1.45" evidence="1 4"/>
<dbReference type="Pfam" id="PF00303">
    <property type="entry name" value="Thymidylat_synt"/>
    <property type="match status" value="1"/>
</dbReference>
<dbReference type="HAMAP" id="MF_00008">
    <property type="entry name" value="Thymidy_synth_bact"/>
    <property type="match status" value="1"/>
</dbReference>
<comment type="similarity">
    <text evidence="4">Belongs to the thymidylate synthase family. Bacterial-type ThyA subfamily.</text>
</comment>
<dbReference type="Gene3D" id="3.30.572.10">
    <property type="entry name" value="Thymidylate synthase/dCMP hydroxymethylase domain"/>
    <property type="match status" value="1"/>
</dbReference>
<dbReference type="EMBL" id="WWSR01000005">
    <property type="protein sequence ID" value="MZJ39125.1"/>
    <property type="molecule type" value="Genomic_DNA"/>
</dbReference>
<comment type="caution">
    <text evidence="5">The sequence shown here is derived from an EMBL/GenBank/DDBJ whole genome shotgun (WGS) entry which is preliminary data.</text>
</comment>
<comment type="caution">
    <text evidence="4">Lacks conserved residue(s) required for the propagation of feature annotation.</text>
</comment>
<feature type="binding site" description="in other chain" evidence="4">
    <location>
        <position position="194"/>
    </location>
    <ligand>
        <name>dUMP</name>
        <dbReference type="ChEBI" id="CHEBI:246422"/>
        <note>ligand shared between dimeric partners</note>
    </ligand>
</feature>
<dbReference type="RefSeq" id="WP_055309513.1">
    <property type="nucleotide sequence ID" value="NZ_CABIYU010000001.1"/>
</dbReference>
<dbReference type="InterPro" id="IPR045097">
    <property type="entry name" value="Thymidate_synth/dCMP_Mease"/>
</dbReference>
<keyword evidence="4" id="KW-0963">Cytoplasm</keyword>
<dbReference type="STRING" id="74426.ERS852399_00217"/>
<evidence type="ECO:0000256" key="1">
    <source>
        <dbReference type="ARBA" id="ARBA00011947"/>
    </source>
</evidence>
<dbReference type="NCBIfam" id="TIGR03284">
    <property type="entry name" value="thym_sym"/>
    <property type="match status" value="1"/>
</dbReference>
<dbReference type="GO" id="GO:0006235">
    <property type="term" value="P:dTTP biosynthetic process"/>
    <property type="evidence" value="ECO:0007669"/>
    <property type="project" value="UniProtKB-UniRule"/>
</dbReference>
<dbReference type="UniPathway" id="UPA00575"/>
<dbReference type="GO" id="GO:0004799">
    <property type="term" value="F:thymidylate synthase activity"/>
    <property type="evidence" value="ECO:0007669"/>
    <property type="project" value="UniProtKB-UniRule"/>
</dbReference>
<dbReference type="InterPro" id="IPR023451">
    <property type="entry name" value="Thymidate_synth/dCMP_Mease_dom"/>
</dbReference>
<dbReference type="AlphaFoldDB" id="A0A173WGA4"/>
<evidence type="ECO:0000256" key="3">
    <source>
        <dbReference type="ARBA" id="ARBA00022679"/>
    </source>
</evidence>
<dbReference type="Proteomes" id="UP000469380">
    <property type="component" value="Unassembled WGS sequence"/>
</dbReference>
<comment type="catalytic activity">
    <reaction evidence="4">
        <text>dUMP + (6R)-5,10-methylene-5,6,7,8-tetrahydrofolate = 7,8-dihydrofolate + dTMP</text>
        <dbReference type="Rhea" id="RHEA:12104"/>
        <dbReference type="ChEBI" id="CHEBI:15636"/>
        <dbReference type="ChEBI" id="CHEBI:57451"/>
        <dbReference type="ChEBI" id="CHEBI:63528"/>
        <dbReference type="ChEBI" id="CHEBI:246422"/>
        <dbReference type="EC" id="2.1.1.45"/>
    </reaction>
</comment>
<dbReference type="InterPro" id="IPR000398">
    <property type="entry name" value="Thymidylate_synthase"/>
</dbReference>
<dbReference type="PANTHER" id="PTHR11548">
    <property type="entry name" value="THYMIDYLATE SYNTHASE 1"/>
    <property type="match status" value="1"/>
</dbReference>
<keyword evidence="4" id="KW-0545">Nucleotide biosynthesis</keyword>
<dbReference type="GO" id="GO:0032259">
    <property type="term" value="P:methylation"/>
    <property type="evidence" value="ECO:0007669"/>
    <property type="project" value="UniProtKB-KW"/>
</dbReference>
<reference evidence="5 6" key="1">
    <citation type="journal article" date="2019" name="Nat. Med.">
        <title>A library of human gut bacterial isolates paired with longitudinal multiomics data enables mechanistic microbiome research.</title>
        <authorList>
            <person name="Poyet M."/>
            <person name="Groussin M."/>
            <person name="Gibbons S.M."/>
            <person name="Avila-Pacheco J."/>
            <person name="Jiang X."/>
            <person name="Kearney S.M."/>
            <person name="Perrotta A.R."/>
            <person name="Berdy B."/>
            <person name="Zhao S."/>
            <person name="Lieberman T.D."/>
            <person name="Swanson P.K."/>
            <person name="Smith M."/>
            <person name="Roesemann S."/>
            <person name="Alexander J.E."/>
            <person name="Rich S.A."/>
            <person name="Livny J."/>
            <person name="Vlamakis H."/>
            <person name="Clish C."/>
            <person name="Bullock K."/>
            <person name="Deik A."/>
            <person name="Scott J."/>
            <person name="Pierce K.A."/>
            <person name="Xavier R.J."/>
            <person name="Alm E.J."/>
        </authorList>
    </citation>
    <scope>NUCLEOTIDE SEQUENCE [LARGE SCALE GENOMIC DNA]</scope>
    <source>
        <strain evidence="5 6">BIOML-A20</strain>
    </source>
</reference>
<comment type="subcellular location">
    <subcellularLocation>
        <location evidence="4">Cytoplasm</location>
    </subcellularLocation>
</comment>
<protein>
    <recommendedName>
        <fullName evidence="1 4">Thymidylate synthase</fullName>
        <shortName evidence="4">TS</shortName>
        <shortName evidence="4">TSase</shortName>
        <ecNumber evidence="1 4">2.1.1.45</ecNumber>
    </recommendedName>
</protein>
<comment type="function">
    <text evidence="4">Catalyzes the reductive methylation of 2'-deoxyuridine-5'-monophosphate (dUMP) to 2'-deoxythymidine-5'-monophosphate (dTMP) while utilizing 5,10-methylenetetrahydrofolate (mTHF) as the methyl donor and reductant in the reaction, yielding dihydrofolate (DHF) as a by-product. This enzymatic reaction provides an intracellular de novo source of dTMP, an essential precursor for DNA biosynthesis.</text>
</comment>
<evidence type="ECO:0000256" key="2">
    <source>
        <dbReference type="ARBA" id="ARBA00022603"/>
    </source>
</evidence>
<dbReference type="GO" id="GO:0006231">
    <property type="term" value="P:dTMP biosynthetic process"/>
    <property type="evidence" value="ECO:0007669"/>
    <property type="project" value="UniProtKB-UniRule"/>
</dbReference>
<feature type="binding site" evidence="4">
    <location>
        <position position="186"/>
    </location>
    <ligand>
        <name>(6R)-5,10-methylene-5,6,7,8-tetrahydrofolate</name>
        <dbReference type="ChEBI" id="CHEBI:15636"/>
    </ligand>
</feature>
<dbReference type="PANTHER" id="PTHR11548:SF1">
    <property type="entry name" value="THYMIDYLATE SYNTHASE 1"/>
    <property type="match status" value="1"/>
</dbReference>
<sequence>MSKADQQFVTMCRDILDHGTTTEGQKVRPVWEDGTPAYTIKNFGVTARYDLREEFPALTLRRTALKSAMDEILWIYQKKSNNVHDLNSHIWDEWADETGSIGKAYGYQIGQKSHYAEGDFDQMDRVLYDLKHTPYSRRIMTNTYVFSDLSEMHLYPCAYSVTYNVTQRPQDDKPTLNMILNQRSQDILAANNWNVCQYAILLMMVAQSVDMIPGELLHVIADAHIYDRHVDIVRELIERPQFAAPKVTLNPDVHDFYAFTTDDLIVEGYEHGPQVKNIPIAV</sequence>
<dbReference type="SUPFAM" id="SSF55831">
    <property type="entry name" value="Thymidylate synthase/dCMP hydroxymethylase"/>
    <property type="match status" value="1"/>
</dbReference>
<feature type="binding site" description="in other chain" evidence="4">
    <location>
        <begin position="183"/>
        <end position="186"/>
    </location>
    <ligand>
        <name>dUMP</name>
        <dbReference type="ChEBI" id="CHEBI:246422"/>
        <note>ligand shared between dimeric partners</note>
    </ligand>
</feature>
<feature type="binding site" evidence="4">
    <location>
        <begin position="137"/>
        <end position="138"/>
    </location>
    <ligand>
        <name>dUMP</name>
        <dbReference type="ChEBI" id="CHEBI:246422"/>
        <note>ligand shared between dimeric partners</note>
    </ligand>
</feature>
<dbReference type="PRINTS" id="PR00108">
    <property type="entry name" value="THYMDSNTHASE"/>
</dbReference>
<comment type="pathway">
    <text evidence="4">Pyrimidine metabolism; dTTP biosynthesis.</text>
</comment>
<keyword evidence="3 4" id="KW-0808">Transferase</keyword>
<proteinExistence type="inferred from homology"/>
<feature type="binding site" evidence="4">
    <location>
        <position position="281"/>
    </location>
    <ligand>
        <name>(6R)-5,10-methylene-5,6,7,8-tetrahydrofolate</name>
        <dbReference type="ChEBI" id="CHEBI:15636"/>
    </ligand>
</feature>
<name>A0A173WGA4_9ACTN</name>
<organism evidence="5 6">
    <name type="scientific">Collinsella aerofaciens</name>
    <dbReference type="NCBI Taxonomy" id="74426"/>
    <lineage>
        <taxon>Bacteria</taxon>
        <taxon>Bacillati</taxon>
        <taxon>Actinomycetota</taxon>
        <taxon>Coriobacteriia</taxon>
        <taxon>Coriobacteriales</taxon>
        <taxon>Coriobacteriaceae</taxon>
        <taxon>Collinsella</taxon>
    </lineage>
</organism>
<evidence type="ECO:0000313" key="5">
    <source>
        <dbReference type="EMBL" id="MZJ39125.1"/>
    </source>
</evidence>